<dbReference type="eggNOG" id="arCOG00516">
    <property type="taxonomic scope" value="Archaea"/>
</dbReference>
<evidence type="ECO:0000313" key="4">
    <source>
        <dbReference type="Proteomes" id="UP000028194"/>
    </source>
</evidence>
<dbReference type="Pfam" id="PF01243">
    <property type="entry name" value="PNPOx_N"/>
    <property type="match status" value="1"/>
</dbReference>
<dbReference type="AlphaFoldDB" id="A0A075MTE8"/>
<dbReference type="InterPro" id="IPR011576">
    <property type="entry name" value="Pyridox_Oxase_N"/>
</dbReference>
<dbReference type="GO" id="GO:0005829">
    <property type="term" value="C:cytosol"/>
    <property type="evidence" value="ECO:0007669"/>
    <property type="project" value="TreeGrafter"/>
</dbReference>
<feature type="domain" description="Pyridoxamine 5'-phosphate oxidase N-terminal" evidence="2">
    <location>
        <begin position="3"/>
        <end position="107"/>
    </location>
</feature>
<dbReference type="InterPro" id="IPR052019">
    <property type="entry name" value="F420H2_bilvrd_red/Heme_oxyg"/>
</dbReference>
<keyword evidence="1" id="KW-0560">Oxidoreductase</keyword>
<dbReference type="InterPro" id="IPR012349">
    <property type="entry name" value="Split_barrel_FMN-bd"/>
</dbReference>
<dbReference type="PANTHER" id="PTHR35176">
    <property type="entry name" value="HEME OXYGENASE HI_0854-RELATED"/>
    <property type="match status" value="1"/>
</dbReference>
<dbReference type="EMBL" id="CP007174">
    <property type="protein sequence ID" value="AIF84871.1"/>
    <property type="molecule type" value="Genomic_DNA"/>
</dbReference>
<dbReference type="SUPFAM" id="SSF50475">
    <property type="entry name" value="FMN-binding split barrel"/>
    <property type="match status" value="1"/>
</dbReference>
<accession>A0A075MTE8</accession>
<reference evidence="3 4" key="1">
    <citation type="journal article" date="2014" name="PLoS ONE">
        <title>Genome Sequence of Candidatus Nitrososphaera evergladensis from Group I.1b Enriched from Everglades Soil Reveals Novel Genomic Features of the Ammonia-Oxidizing Archaea.</title>
        <authorList>
            <person name="Zhalnina K.V."/>
            <person name="Dias R."/>
            <person name="Leonard M.T."/>
            <person name="Dorr de Quadros P."/>
            <person name="Camargo F.A."/>
            <person name="Drew J.C."/>
            <person name="Farmerie W.G."/>
            <person name="Daroub S.H."/>
            <person name="Triplett E.W."/>
        </authorList>
    </citation>
    <scope>NUCLEOTIDE SEQUENCE [LARGE SCALE GENOMIC DNA]</scope>
    <source>
        <strain evidence="3 4">SR1</strain>
    </source>
</reference>
<dbReference type="Proteomes" id="UP000028194">
    <property type="component" value="Chromosome"/>
</dbReference>
<evidence type="ECO:0000313" key="3">
    <source>
        <dbReference type="EMBL" id="AIF84871.1"/>
    </source>
</evidence>
<dbReference type="KEGG" id="nev:NTE_02831"/>
<name>A0A075MTE8_9ARCH</name>
<dbReference type="STRING" id="1459636.NTE_02831"/>
<proteinExistence type="predicted"/>
<dbReference type="Gene3D" id="2.30.110.10">
    <property type="entry name" value="Electron Transport, Fmn-binding Protein, Chain A"/>
    <property type="match status" value="1"/>
</dbReference>
<dbReference type="RefSeq" id="WP_264357914.1">
    <property type="nucleotide sequence ID" value="NZ_CP007174.1"/>
</dbReference>
<evidence type="ECO:0000256" key="1">
    <source>
        <dbReference type="ARBA" id="ARBA00023002"/>
    </source>
</evidence>
<dbReference type="GeneID" id="41598515"/>
<keyword evidence="4" id="KW-1185">Reference proteome</keyword>
<evidence type="ECO:0000259" key="2">
    <source>
        <dbReference type="Pfam" id="PF01243"/>
    </source>
</evidence>
<dbReference type="GO" id="GO:0016627">
    <property type="term" value="F:oxidoreductase activity, acting on the CH-CH group of donors"/>
    <property type="evidence" value="ECO:0007669"/>
    <property type="project" value="TreeGrafter"/>
</dbReference>
<dbReference type="GO" id="GO:0070967">
    <property type="term" value="F:coenzyme F420 binding"/>
    <property type="evidence" value="ECO:0007669"/>
    <property type="project" value="TreeGrafter"/>
</dbReference>
<gene>
    <name evidence="3" type="ORF">NTE_02831</name>
</gene>
<sequence>MHPVWYYFDGYKLYFETSQNSRKAQNIRNRGAVYFCIDDESVPYKGVRGKGIATISEDVNRNVPFAEKLVVKYTGSLENKIAKFLMHSIRSGESVIIEISPLYFATWDQSKGTSVAMA</sequence>
<organism evidence="3 4">
    <name type="scientific">Candidatus Nitrososphaera evergladensis SR1</name>
    <dbReference type="NCBI Taxonomy" id="1459636"/>
    <lineage>
        <taxon>Archaea</taxon>
        <taxon>Nitrososphaerota</taxon>
        <taxon>Nitrososphaeria</taxon>
        <taxon>Nitrososphaerales</taxon>
        <taxon>Nitrososphaeraceae</taxon>
        <taxon>Nitrososphaera</taxon>
    </lineage>
</organism>
<dbReference type="PANTHER" id="PTHR35176:SF6">
    <property type="entry name" value="HEME OXYGENASE HI_0854-RELATED"/>
    <property type="match status" value="1"/>
</dbReference>
<dbReference type="HOGENOM" id="CLU_140794_0_0_2"/>
<protein>
    <submittedName>
        <fullName evidence="3">Putative stress protein (General stress protein 26)</fullName>
    </submittedName>
</protein>